<reference evidence="2 3" key="1">
    <citation type="submission" date="2020-04" db="EMBL/GenBank/DDBJ databases">
        <title>Vibrio sp. SM6, a novel species isolated from seawater.</title>
        <authorList>
            <person name="Wang X."/>
        </authorList>
    </citation>
    <scope>NUCLEOTIDE SEQUENCE [LARGE SCALE GENOMIC DNA]</scope>
    <source>
        <strain evidence="2 3">SM6</strain>
    </source>
</reference>
<accession>A0A7X8TRG3</accession>
<sequence length="87" mass="10215">MACTDCQHTPFWHKLGRCRRCMWQLSVLSPLSGLLWWHFASEAPRAIETIALLFAWVSFSGLLTLHLLFLWVIWPLKQSSRKARHQP</sequence>
<dbReference type="Proteomes" id="UP000535589">
    <property type="component" value="Unassembled WGS sequence"/>
</dbReference>
<keyword evidence="1" id="KW-0472">Membrane</keyword>
<keyword evidence="3" id="KW-1185">Reference proteome</keyword>
<keyword evidence="1" id="KW-1133">Transmembrane helix</keyword>
<proteinExistence type="predicted"/>
<name>A0A7X8TRG3_9VIBR</name>
<organism evidence="2 3">
    <name type="scientific">Vibrio agarilyticus</name>
    <dbReference type="NCBI Taxonomy" id="2726741"/>
    <lineage>
        <taxon>Bacteria</taxon>
        <taxon>Pseudomonadati</taxon>
        <taxon>Pseudomonadota</taxon>
        <taxon>Gammaproteobacteria</taxon>
        <taxon>Vibrionales</taxon>
        <taxon>Vibrionaceae</taxon>
        <taxon>Vibrio</taxon>
    </lineage>
</organism>
<dbReference type="Pfam" id="PF12292">
    <property type="entry name" value="DUF3624"/>
    <property type="match status" value="1"/>
</dbReference>
<dbReference type="EMBL" id="JABAIK010000010">
    <property type="protein sequence ID" value="NLS13488.1"/>
    <property type="molecule type" value="Genomic_DNA"/>
</dbReference>
<dbReference type="InterPro" id="IPR022072">
    <property type="entry name" value="DUF3624"/>
</dbReference>
<dbReference type="AlphaFoldDB" id="A0A7X8TRG3"/>
<evidence type="ECO:0000256" key="1">
    <source>
        <dbReference type="SAM" id="Phobius"/>
    </source>
</evidence>
<evidence type="ECO:0000313" key="3">
    <source>
        <dbReference type="Proteomes" id="UP000535589"/>
    </source>
</evidence>
<gene>
    <name evidence="2" type="ORF">HGP28_11350</name>
</gene>
<keyword evidence="1" id="KW-0812">Transmembrane</keyword>
<feature type="transmembrane region" description="Helical" evidence="1">
    <location>
        <begin position="21"/>
        <end position="39"/>
    </location>
</feature>
<feature type="transmembrane region" description="Helical" evidence="1">
    <location>
        <begin position="51"/>
        <end position="74"/>
    </location>
</feature>
<evidence type="ECO:0000313" key="2">
    <source>
        <dbReference type="EMBL" id="NLS13488.1"/>
    </source>
</evidence>
<protein>
    <submittedName>
        <fullName evidence="2">DUF3624 domain-containing protein</fullName>
    </submittedName>
</protein>
<dbReference type="RefSeq" id="WP_168836586.1">
    <property type="nucleotide sequence ID" value="NZ_JABAIK010000010.1"/>
</dbReference>
<comment type="caution">
    <text evidence="2">The sequence shown here is derived from an EMBL/GenBank/DDBJ whole genome shotgun (WGS) entry which is preliminary data.</text>
</comment>